<evidence type="ECO:0000313" key="3">
    <source>
        <dbReference type="Proteomes" id="UP000656042"/>
    </source>
</evidence>
<accession>A0A8J3FME6</accession>
<protein>
    <recommendedName>
        <fullName evidence="1">AB hydrolase-1 domain-containing protein</fullName>
    </recommendedName>
</protein>
<evidence type="ECO:0000259" key="1">
    <source>
        <dbReference type="Pfam" id="PF00561"/>
    </source>
</evidence>
<proteinExistence type="predicted"/>
<dbReference type="InterPro" id="IPR000073">
    <property type="entry name" value="AB_hydrolase_1"/>
</dbReference>
<dbReference type="PANTHER" id="PTHR43329">
    <property type="entry name" value="EPOXIDE HYDROLASE"/>
    <property type="match status" value="1"/>
</dbReference>
<name>A0A8J3FME6_9ACTN</name>
<dbReference type="Gene3D" id="3.40.50.1820">
    <property type="entry name" value="alpha/beta hydrolase"/>
    <property type="match status" value="1"/>
</dbReference>
<gene>
    <name evidence="2" type="ORF">GCM10012284_11000</name>
</gene>
<dbReference type="AlphaFoldDB" id="A0A8J3FME6"/>
<comment type="caution">
    <text evidence="2">The sequence shown here is derived from an EMBL/GenBank/DDBJ whole genome shotgun (WGS) entry which is preliminary data.</text>
</comment>
<evidence type="ECO:0000313" key="2">
    <source>
        <dbReference type="EMBL" id="GGK78879.1"/>
    </source>
</evidence>
<reference evidence="2" key="2">
    <citation type="submission" date="2020-09" db="EMBL/GenBank/DDBJ databases">
        <authorList>
            <person name="Sun Q."/>
            <person name="Zhou Y."/>
        </authorList>
    </citation>
    <scope>NUCLEOTIDE SEQUENCE</scope>
    <source>
        <strain evidence="2">CGMCC 4.7299</strain>
    </source>
</reference>
<reference evidence="2" key="1">
    <citation type="journal article" date="2014" name="Int. J. Syst. Evol. Microbiol.">
        <title>Complete genome sequence of Corynebacterium casei LMG S-19264T (=DSM 44701T), isolated from a smear-ripened cheese.</title>
        <authorList>
            <consortium name="US DOE Joint Genome Institute (JGI-PGF)"/>
            <person name="Walter F."/>
            <person name="Albersmeier A."/>
            <person name="Kalinowski J."/>
            <person name="Ruckert C."/>
        </authorList>
    </citation>
    <scope>NUCLEOTIDE SEQUENCE</scope>
    <source>
        <strain evidence="2">CGMCC 4.7299</strain>
    </source>
</reference>
<dbReference type="Proteomes" id="UP000656042">
    <property type="component" value="Unassembled WGS sequence"/>
</dbReference>
<keyword evidence="3" id="KW-1185">Reference proteome</keyword>
<dbReference type="InterPro" id="IPR029058">
    <property type="entry name" value="AB_hydrolase_fold"/>
</dbReference>
<dbReference type="RefSeq" id="WP_189077992.1">
    <property type="nucleotide sequence ID" value="NZ_BMMX01000002.1"/>
</dbReference>
<dbReference type="GO" id="GO:0003824">
    <property type="term" value="F:catalytic activity"/>
    <property type="evidence" value="ECO:0007669"/>
    <property type="project" value="UniProtKB-ARBA"/>
</dbReference>
<feature type="domain" description="AB hydrolase-1" evidence="1">
    <location>
        <begin position="41"/>
        <end position="137"/>
    </location>
</feature>
<organism evidence="2 3">
    <name type="scientific">Mangrovihabitans endophyticus</name>
    <dbReference type="NCBI Taxonomy" id="1751298"/>
    <lineage>
        <taxon>Bacteria</taxon>
        <taxon>Bacillati</taxon>
        <taxon>Actinomycetota</taxon>
        <taxon>Actinomycetes</taxon>
        <taxon>Micromonosporales</taxon>
        <taxon>Micromonosporaceae</taxon>
        <taxon>Mangrovihabitans</taxon>
    </lineage>
</organism>
<dbReference type="EMBL" id="BMMX01000002">
    <property type="protein sequence ID" value="GGK78879.1"/>
    <property type="molecule type" value="Genomic_DNA"/>
</dbReference>
<sequence>MSVTGSRPGAGPALARIGRAELLDFDLAAGPGAGAVRGAQLLLHGFADDKASLRELADALRAPGEVAVLPSLRAHGQSPAPAWGYSPLDFGADLHRIADVLPGPAHVIGYSFGALIGAVTALLLGPSRVSTVTVLDQSFDRMPERFVDDGWAEASFLKWHYSYAHVYDGLRAMGIPVHVVFARDSHVVPEQERASLLARVGPRFHCAVVDGTHAGLIRDTGRLAGVLSPFYERYHVENVSLEALS</sequence>
<dbReference type="SUPFAM" id="SSF53474">
    <property type="entry name" value="alpha/beta-Hydrolases"/>
    <property type="match status" value="1"/>
</dbReference>
<dbReference type="Pfam" id="PF00561">
    <property type="entry name" value="Abhydrolase_1"/>
    <property type="match status" value="1"/>
</dbReference>